<organism evidence="2">
    <name type="scientific">mine drainage metagenome</name>
    <dbReference type="NCBI Taxonomy" id="410659"/>
    <lineage>
        <taxon>unclassified sequences</taxon>
        <taxon>metagenomes</taxon>
        <taxon>ecological metagenomes</taxon>
    </lineage>
</organism>
<evidence type="ECO:0000313" key="2">
    <source>
        <dbReference type="EMBL" id="OIQ81085.1"/>
    </source>
</evidence>
<gene>
    <name evidence="2" type="ORF">GALL_371530</name>
</gene>
<feature type="compositionally biased region" description="Low complexity" evidence="1">
    <location>
        <begin position="538"/>
        <end position="551"/>
    </location>
</feature>
<reference evidence="2" key="1">
    <citation type="submission" date="2016-10" db="EMBL/GenBank/DDBJ databases">
        <title>Sequence of Gallionella enrichment culture.</title>
        <authorList>
            <person name="Poehlein A."/>
            <person name="Muehling M."/>
            <person name="Daniel R."/>
        </authorList>
    </citation>
    <scope>NUCLEOTIDE SEQUENCE</scope>
</reference>
<accession>A0A1J5QYW0</accession>
<name>A0A1J5QYW0_9ZZZZ</name>
<evidence type="ECO:0000256" key="1">
    <source>
        <dbReference type="SAM" id="MobiDB-lite"/>
    </source>
</evidence>
<sequence length="768" mass="85345">MLGVVEARLDLRSVVAQEVGRFAHFADRRRQRAAGFAHDQSDQARQPFLEQFGGAAQDRGALGRRRGLPHRRGLQRQFVGAVDQRGVGFDDMADDVACVGRVEHRTLAARAFAVGQQRVRAPAHVEAGQPGRGQRTQALLVAEVESRRVLAQRAEQRARQGDLRVRRADRLDAPGELDRVGDDVVEIGFGVVDLVHERGVGAVLEQAANQVGEQRLVGAHRRVDAARPVHRRRTDDFLVQRLAHAVQALELVLADVEVLARHRVDRSDRVRVVRGELREYRVGRRQQAARARQVGHVGVHLARVDGEVLEPVELRALDFRIPVRALDQAHHQPPARALRQVDQEVEHEGRAFLVGLHDETDAVPALQAGVETQALEQVQRQLEAVGFLGVDVQPDVVAARQPRQLLQPRQQLVHHALALGARVARVQRRQLDRDARAFVDAAALRRLADGVDRLLVVAQVARRVGCGQRGLAEHVVGVAEAARFPFAAVGQRFGDGLAEHELLAHQPHRHVDAAAHHRLAAASDQSRERRRQPRLAARRGQLAGQQQAPGGRVDEQRAAAAEVALPVAGADLVADQRVARRGVGDAQQRFGQAHQRDAFLARQCVLLQQGLDDAAALLAAQPLSQRARGVGRCGRQLRRQRRLLDQRGDAFGFGSAVGRGDRRAQHGLRLHVLRQFEEGHHRRFGHRRRRRAQLAVVAVVDLQRVAVLEPFQSLQDQLLDDVVRRAAMGLCRRLDAQADLFVEFHTDRRDGHGYTFLALDRRMVAPFF</sequence>
<dbReference type="AlphaFoldDB" id="A0A1J5QYW0"/>
<proteinExistence type="predicted"/>
<dbReference type="EMBL" id="MLJW01000972">
    <property type="protein sequence ID" value="OIQ81085.1"/>
    <property type="molecule type" value="Genomic_DNA"/>
</dbReference>
<comment type="caution">
    <text evidence="2">The sequence shown here is derived from an EMBL/GenBank/DDBJ whole genome shotgun (WGS) entry which is preliminary data.</text>
</comment>
<protein>
    <submittedName>
        <fullName evidence="2">Uncharacterized protein</fullName>
    </submittedName>
</protein>
<feature type="compositionally biased region" description="Basic residues" evidence="1">
    <location>
        <begin position="528"/>
        <end position="537"/>
    </location>
</feature>
<feature type="region of interest" description="Disordered" evidence="1">
    <location>
        <begin position="517"/>
        <end position="557"/>
    </location>
</feature>